<dbReference type="PANTHER" id="PTHR42748:SF7">
    <property type="entry name" value="NMRA LIKE REDOX SENSOR 1-RELATED"/>
    <property type="match status" value="1"/>
</dbReference>
<sequence length="297" mass="32380">MAARKLLVTGATGKQGGSLIKALRAQNAPFEILALTRNAQSAGAKALSAPNITVVQGDSKNPAPIFEAHKPIYGVFCITALAPGKETDEEGQAKPLIDSAIKNNVEHFVFTSVDRGGPASEDSPTDIPHFASKHRIEKYLKEQIVEKGSKMQYTILRPVCFMDNLTPNFMGKGFTSMWAGVGDKPLQLISCRDVGLFAARAFVDPEAYKGREISLAGDELNIQQARKSFKDALGDDLPETYGFVGSGIKMMSKEMGTMFSWFKSDGFGADIPALRKEEPQLQDLGQWLKETSGFRKE</sequence>
<protein>
    <submittedName>
        <fullName evidence="4">NmrA-like family domain-containing protein</fullName>
    </submittedName>
</protein>
<keyword evidence="2" id="KW-0521">NADP</keyword>
<dbReference type="InterPro" id="IPR036291">
    <property type="entry name" value="NAD(P)-bd_dom_sf"/>
</dbReference>
<comment type="caution">
    <text evidence="4">The sequence shown here is derived from an EMBL/GenBank/DDBJ whole genome shotgun (WGS) entry which is preliminary data.</text>
</comment>
<dbReference type="OrthoDB" id="9997102at2759"/>
<evidence type="ECO:0000313" key="4">
    <source>
        <dbReference type="EMBL" id="TVY31805.1"/>
    </source>
</evidence>
<evidence type="ECO:0000313" key="5">
    <source>
        <dbReference type="Proteomes" id="UP000443090"/>
    </source>
</evidence>
<dbReference type="InterPro" id="IPR008030">
    <property type="entry name" value="NmrA-like"/>
</dbReference>
<evidence type="ECO:0000256" key="2">
    <source>
        <dbReference type="ARBA" id="ARBA00022857"/>
    </source>
</evidence>
<dbReference type="Pfam" id="PF05368">
    <property type="entry name" value="NmrA"/>
    <property type="match status" value="1"/>
</dbReference>
<keyword evidence="5" id="KW-1185">Reference proteome</keyword>
<dbReference type="SUPFAM" id="SSF51735">
    <property type="entry name" value="NAD(P)-binding Rossmann-fold domains"/>
    <property type="match status" value="1"/>
</dbReference>
<accession>A0A8H8RAZ1</accession>
<evidence type="ECO:0000256" key="1">
    <source>
        <dbReference type="ARBA" id="ARBA00006328"/>
    </source>
</evidence>
<dbReference type="EMBL" id="QGMI01001998">
    <property type="protein sequence ID" value="TVY31805.1"/>
    <property type="molecule type" value="Genomic_DNA"/>
</dbReference>
<dbReference type="GO" id="GO:0005634">
    <property type="term" value="C:nucleus"/>
    <property type="evidence" value="ECO:0007669"/>
    <property type="project" value="TreeGrafter"/>
</dbReference>
<dbReference type="Gene3D" id="3.90.25.10">
    <property type="entry name" value="UDP-galactose 4-epimerase, domain 1"/>
    <property type="match status" value="1"/>
</dbReference>
<proteinExistence type="inferred from homology"/>
<reference evidence="4 5" key="1">
    <citation type="submission" date="2018-05" db="EMBL/GenBank/DDBJ databases">
        <title>Genome sequencing and assembly of the regulated plant pathogen Lachnellula willkommii and related sister species for the development of diagnostic species identification markers.</title>
        <authorList>
            <person name="Giroux E."/>
            <person name="Bilodeau G."/>
        </authorList>
    </citation>
    <scope>NUCLEOTIDE SEQUENCE [LARGE SCALE GENOMIC DNA]</scope>
    <source>
        <strain evidence="4 5">CBS 160.35</strain>
    </source>
</reference>
<comment type="similarity">
    <text evidence="1">Belongs to the NmrA-type oxidoreductase family.</text>
</comment>
<dbReference type="InterPro" id="IPR051164">
    <property type="entry name" value="NmrA-like_oxidored"/>
</dbReference>
<dbReference type="AlphaFoldDB" id="A0A8H8RAZ1"/>
<dbReference type="CDD" id="cd05251">
    <property type="entry name" value="NmrA_like_SDR_a"/>
    <property type="match status" value="1"/>
</dbReference>
<evidence type="ECO:0000259" key="3">
    <source>
        <dbReference type="Pfam" id="PF05368"/>
    </source>
</evidence>
<gene>
    <name evidence="4" type="primary">NMRAL1_2</name>
    <name evidence="4" type="ORF">LOCC1_G008865</name>
</gene>
<organism evidence="4 5">
    <name type="scientific">Lachnellula occidentalis</name>
    <dbReference type="NCBI Taxonomy" id="215460"/>
    <lineage>
        <taxon>Eukaryota</taxon>
        <taxon>Fungi</taxon>
        <taxon>Dikarya</taxon>
        <taxon>Ascomycota</taxon>
        <taxon>Pezizomycotina</taxon>
        <taxon>Leotiomycetes</taxon>
        <taxon>Helotiales</taxon>
        <taxon>Lachnaceae</taxon>
        <taxon>Lachnellula</taxon>
    </lineage>
</organism>
<dbReference type="PANTHER" id="PTHR42748">
    <property type="entry name" value="NITROGEN METABOLITE REPRESSION PROTEIN NMRA FAMILY MEMBER"/>
    <property type="match status" value="1"/>
</dbReference>
<feature type="domain" description="NmrA-like" evidence="3">
    <location>
        <begin position="4"/>
        <end position="264"/>
    </location>
</feature>
<name>A0A8H8RAZ1_9HELO</name>
<dbReference type="Gene3D" id="3.40.50.720">
    <property type="entry name" value="NAD(P)-binding Rossmann-like Domain"/>
    <property type="match status" value="1"/>
</dbReference>
<dbReference type="Proteomes" id="UP000443090">
    <property type="component" value="Unassembled WGS sequence"/>
</dbReference>